<dbReference type="Proteomes" id="UP001367508">
    <property type="component" value="Unassembled WGS sequence"/>
</dbReference>
<reference evidence="2 3" key="1">
    <citation type="submission" date="2024-01" db="EMBL/GenBank/DDBJ databases">
        <title>The genomes of 5 underutilized Papilionoideae crops provide insights into root nodulation and disease resistanc.</title>
        <authorList>
            <person name="Jiang F."/>
        </authorList>
    </citation>
    <scope>NUCLEOTIDE SEQUENCE [LARGE SCALE GENOMIC DNA]</scope>
    <source>
        <strain evidence="2">LVBAO_FW01</strain>
        <tissue evidence="2">Leaves</tissue>
    </source>
</reference>
<keyword evidence="3" id="KW-1185">Reference proteome</keyword>
<gene>
    <name evidence="2" type="ORF">VNO77_14589</name>
</gene>
<evidence type="ECO:0000313" key="3">
    <source>
        <dbReference type="Proteomes" id="UP001367508"/>
    </source>
</evidence>
<dbReference type="EMBL" id="JAYMYQ010000003">
    <property type="protein sequence ID" value="KAK7344678.1"/>
    <property type="molecule type" value="Genomic_DNA"/>
</dbReference>
<sequence>MYAGGSTTFESVQDFIDVRTFLYGPSQSNKGTSHLALSSVDHMANLCEVTTPRTPKTVANLQQNGSSLGLYGGVNENLQGWRSNLGGKERLGRISPKCSTTFDRPRTRESFPSGCP</sequence>
<proteinExistence type="predicted"/>
<protein>
    <submittedName>
        <fullName evidence="2">Uncharacterized protein</fullName>
    </submittedName>
</protein>
<comment type="caution">
    <text evidence="2">The sequence shown here is derived from an EMBL/GenBank/DDBJ whole genome shotgun (WGS) entry which is preliminary data.</text>
</comment>
<accession>A0AAN9M3L6</accession>
<evidence type="ECO:0000256" key="1">
    <source>
        <dbReference type="SAM" id="MobiDB-lite"/>
    </source>
</evidence>
<feature type="region of interest" description="Disordered" evidence="1">
    <location>
        <begin position="92"/>
        <end position="116"/>
    </location>
</feature>
<organism evidence="2 3">
    <name type="scientific">Canavalia gladiata</name>
    <name type="common">Sword bean</name>
    <name type="synonym">Dolichos gladiatus</name>
    <dbReference type="NCBI Taxonomy" id="3824"/>
    <lineage>
        <taxon>Eukaryota</taxon>
        <taxon>Viridiplantae</taxon>
        <taxon>Streptophyta</taxon>
        <taxon>Embryophyta</taxon>
        <taxon>Tracheophyta</taxon>
        <taxon>Spermatophyta</taxon>
        <taxon>Magnoliopsida</taxon>
        <taxon>eudicotyledons</taxon>
        <taxon>Gunneridae</taxon>
        <taxon>Pentapetalae</taxon>
        <taxon>rosids</taxon>
        <taxon>fabids</taxon>
        <taxon>Fabales</taxon>
        <taxon>Fabaceae</taxon>
        <taxon>Papilionoideae</taxon>
        <taxon>50 kb inversion clade</taxon>
        <taxon>NPAAA clade</taxon>
        <taxon>indigoferoid/millettioid clade</taxon>
        <taxon>Phaseoleae</taxon>
        <taxon>Canavalia</taxon>
    </lineage>
</organism>
<name>A0AAN9M3L6_CANGL</name>
<evidence type="ECO:0000313" key="2">
    <source>
        <dbReference type="EMBL" id="KAK7344678.1"/>
    </source>
</evidence>
<dbReference type="AlphaFoldDB" id="A0AAN9M3L6"/>